<dbReference type="KEGG" id="asip:AQUSIP_02900"/>
<feature type="transmembrane region" description="Helical" evidence="1">
    <location>
        <begin position="7"/>
        <end position="25"/>
    </location>
</feature>
<dbReference type="RefSeq" id="WP_148337932.1">
    <property type="nucleotide sequence ID" value="NZ_LR699119.1"/>
</dbReference>
<keyword evidence="3" id="KW-1185">Reference proteome</keyword>
<dbReference type="Proteomes" id="UP000324194">
    <property type="component" value="Chromosome 1"/>
</dbReference>
<keyword evidence="1" id="KW-0472">Membrane</keyword>
<sequence>MDYLTEISIKATAVATIVIAWFSYVSNKLAKEIKRQDISHKNELSDLYQAIVIVIATIVGGQGSNTGAVNGCIQTFKQHHKGVTKIFKDDN</sequence>
<dbReference type="EMBL" id="LR699119">
    <property type="protein sequence ID" value="VVC75016.1"/>
    <property type="molecule type" value="Genomic_DNA"/>
</dbReference>
<accession>A0A5E4PFA3</accession>
<evidence type="ECO:0000313" key="2">
    <source>
        <dbReference type="EMBL" id="VVC75016.1"/>
    </source>
</evidence>
<protein>
    <submittedName>
        <fullName evidence="2">Uncharacterized protein</fullName>
    </submittedName>
</protein>
<keyword evidence="1" id="KW-1133">Transmembrane helix</keyword>
<organism evidence="2 3">
    <name type="scientific">Aquicella siphonis</name>
    <dbReference type="NCBI Taxonomy" id="254247"/>
    <lineage>
        <taxon>Bacteria</taxon>
        <taxon>Pseudomonadati</taxon>
        <taxon>Pseudomonadota</taxon>
        <taxon>Gammaproteobacteria</taxon>
        <taxon>Legionellales</taxon>
        <taxon>Coxiellaceae</taxon>
        <taxon>Aquicella</taxon>
    </lineage>
</organism>
<reference evidence="2 3" key="1">
    <citation type="submission" date="2019-08" db="EMBL/GenBank/DDBJ databases">
        <authorList>
            <person name="Guy L."/>
        </authorList>
    </citation>
    <scope>NUCLEOTIDE SEQUENCE [LARGE SCALE GENOMIC DNA]</scope>
    <source>
        <strain evidence="2 3">SGT-108</strain>
    </source>
</reference>
<keyword evidence="1" id="KW-0812">Transmembrane</keyword>
<evidence type="ECO:0000313" key="3">
    <source>
        <dbReference type="Proteomes" id="UP000324194"/>
    </source>
</evidence>
<proteinExistence type="predicted"/>
<dbReference type="AlphaFoldDB" id="A0A5E4PFA3"/>
<name>A0A5E4PFA3_9COXI</name>
<gene>
    <name evidence="2" type="ORF">AQUSIP_02900</name>
</gene>
<evidence type="ECO:0000256" key="1">
    <source>
        <dbReference type="SAM" id="Phobius"/>
    </source>
</evidence>